<dbReference type="HOGENOM" id="CLU_3434289_0_0_1"/>
<organism evidence="1">
    <name type="scientific">Oryza punctata</name>
    <name type="common">Red rice</name>
    <dbReference type="NCBI Taxonomy" id="4537"/>
    <lineage>
        <taxon>Eukaryota</taxon>
        <taxon>Viridiplantae</taxon>
        <taxon>Streptophyta</taxon>
        <taxon>Embryophyta</taxon>
        <taxon>Tracheophyta</taxon>
        <taxon>Spermatophyta</taxon>
        <taxon>Magnoliopsida</taxon>
        <taxon>Liliopsida</taxon>
        <taxon>Poales</taxon>
        <taxon>Poaceae</taxon>
        <taxon>BOP clade</taxon>
        <taxon>Oryzoideae</taxon>
        <taxon>Oryzeae</taxon>
        <taxon>Oryzinae</taxon>
        <taxon>Oryza</taxon>
    </lineage>
</organism>
<evidence type="ECO:0000313" key="1">
    <source>
        <dbReference type="EnsemblPlants" id="OPUNC02G33060.2"/>
    </source>
</evidence>
<evidence type="ECO:0000313" key="2">
    <source>
        <dbReference type="Proteomes" id="UP000026962"/>
    </source>
</evidence>
<name>A0A0E0K6A9_ORYPU</name>
<sequence length="15" mass="1845">MLKDHKIQMEPALYQ</sequence>
<reference evidence="1" key="1">
    <citation type="submission" date="2015-04" db="UniProtKB">
        <authorList>
            <consortium name="EnsemblPlants"/>
        </authorList>
    </citation>
    <scope>IDENTIFICATION</scope>
</reference>
<dbReference type="Proteomes" id="UP000026962">
    <property type="component" value="Chromosome 2"/>
</dbReference>
<proteinExistence type="predicted"/>
<reference evidence="1" key="2">
    <citation type="submission" date="2018-05" db="EMBL/GenBank/DDBJ databases">
        <title>OpunRS2 (Oryza punctata Reference Sequence Version 2).</title>
        <authorList>
            <person name="Zhang J."/>
            <person name="Kudrna D."/>
            <person name="Lee S."/>
            <person name="Talag J."/>
            <person name="Welchert J."/>
            <person name="Wing R.A."/>
        </authorList>
    </citation>
    <scope>NUCLEOTIDE SEQUENCE [LARGE SCALE GENOMIC DNA]</scope>
</reference>
<keyword evidence="2" id="KW-1185">Reference proteome</keyword>
<dbReference type="Gramene" id="OPUNC02G33060.2">
    <property type="protein sequence ID" value="OPUNC02G33060.2"/>
    <property type="gene ID" value="OPUNC02G33060"/>
</dbReference>
<accession>A0A0E0K6A9</accession>
<dbReference type="EnsemblPlants" id="OPUNC02G33060.2">
    <property type="protein sequence ID" value="OPUNC02G33060.2"/>
    <property type="gene ID" value="OPUNC02G33060"/>
</dbReference>
<protein>
    <submittedName>
        <fullName evidence="1">Uncharacterized protein</fullName>
    </submittedName>
</protein>